<evidence type="ECO:0000313" key="2">
    <source>
        <dbReference type="Proteomes" id="UP000216063"/>
    </source>
</evidence>
<reference evidence="1 2" key="1">
    <citation type="submission" date="2017-07" db="EMBL/GenBank/DDBJ databases">
        <title>The new phylogeny of genus Mycobacterium.</title>
        <authorList>
            <person name="Tortoli E."/>
            <person name="Trovato A."/>
            <person name="Cirillo D.M."/>
        </authorList>
    </citation>
    <scope>NUCLEOTIDE SEQUENCE [LARGE SCALE GENOMIC DNA]</scope>
    <source>
        <strain evidence="1 2">ATCC 33027</strain>
    </source>
</reference>
<dbReference type="OrthoDB" id="5177648at2"/>
<evidence type="ECO:0000313" key="1">
    <source>
        <dbReference type="EMBL" id="OYN76153.1"/>
    </source>
</evidence>
<protein>
    <recommendedName>
        <fullName evidence="3">GNAT family N-acetyltransferase</fullName>
    </recommendedName>
</protein>
<keyword evidence="2" id="KW-1185">Reference proteome</keyword>
<organism evidence="1 2">
    <name type="scientific">Mycolicibacterium sphagni</name>
    <dbReference type="NCBI Taxonomy" id="1786"/>
    <lineage>
        <taxon>Bacteria</taxon>
        <taxon>Bacillati</taxon>
        <taxon>Actinomycetota</taxon>
        <taxon>Actinomycetes</taxon>
        <taxon>Mycobacteriales</taxon>
        <taxon>Mycobacteriaceae</taxon>
        <taxon>Mycolicibacterium</taxon>
    </lineage>
</organism>
<name>A0A255DKK1_9MYCO</name>
<dbReference type="AlphaFoldDB" id="A0A255DKK1"/>
<proteinExistence type="predicted"/>
<gene>
    <name evidence="1" type="ORF">CG716_22635</name>
</gene>
<evidence type="ECO:0008006" key="3">
    <source>
        <dbReference type="Google" id="ProtNLM"/>
    </source>
</evidence>
<dbReference type="RefSeq" id="WP_094483368.1">
    <property type="nucleotide sequence ID" value="NZ_NOZR01000023.1"/>
</dbReference>
<accession>A0A255DKK1</accession>
<sequence length="277" mass="31226">MDSGPDIPRAPAHASYELDQHELDHLTRSLIAAYPLAVPADTQPYVCYRVDGGSRFANIGRHIEREVFDEHFGNDSAVMNREYGPYDVPGASTFFISVDRAKGAPTGVMRMIQNNAAGFKTLNDLSDPRKSSQTIASEQIFSYYGITDPATCWDGATIAVRKIYRGTGKYVGIMRYLTRSSYLYGMENGLHHVFTILDKRFKDQATKYLGIPYTPLAGLEAMEYLGSQQSYPMYCYYPEFADRMSGLRMLTPRRLAARRAIQSLKDDSEDEFLRVGE</sequence>
<dbReference type="EMBL" id="NOZR01000023">
    <property type="protein sequence ID" value="OYN76153.1"/>
    <property type="molecule type" value="Genomic_DNA"/>
</dbReference>
<dbReference type="Proteomes" id="UP000216063">
    <property type="component" value="Unassembled WGS sequence"/>
</dbReference>
<comment type="caution">
    <text evidence="1">The sequence shown here is derived from an EMBL/GenBank/DDBJ whole genome shotgun (WGS) entry which is preliminary data.</text>
</comment>